<dbReference type="PANTHER" id="PTHR46880">
    <property type="entry name" value="RAS-ASSOCIATING DOMAIN-CONTAINING PROTEIN"/>
    <property type="match status" value="1"/>
</dbReference>
<name>A0ABY7FJ68_MYAAR</name>
<reference evidence="1" key="1">
    <citation type="submission" date="2022-11" db="EMBL/GenBank/DDBJ databases">
        <title>Centuries of genome instability and evolution in soft-shell clam transmissible cancer (bioRxiv).</title>
        <authorList>
            <person name="Hart S.F.M."/>
            <person name="Yonemitsu M.A."/>
            <person name="Giersch R.M."/>
            <person name="Beal B.F."/>
            <person name="Arriagada G."/>
            <person name="Davis B.W."/>
            <person name="Ostrander E.A."/>
            <person name="Goff S.P."/>
            <person name="Metzger M.J."/>
        </authorList>
    </citation>
    <scope>NUCLEOTIDE SEQUENCE</scope>
    <source>
        <strain evidence="1">MELC-2E11</strain>
        <tissue evidence="1">Siphon/mantle</tissue>
    </source>
</reference>
<organism evidence="1 2">
    <name type="scientific">Mya arenaria</name>
    <name type="common">Soft-shell clam</name>
    <dbReference type="NCBI Taxonomy" id="6604"/>
    <lineage>
        <taxon>Eukaryota</taxon>
        <taxon>Metazoa</taxon>
        <taxon>Spiralia</taxon>
        <taxon>Lophotrochozoa</taxon>
        <taxon>Mollusca</taxon>
        <taxon>Bivalvia</taxon>
        <taxon>Autobranchia</taxon>
        <taxon>Heteroconchia</taxon>
        <taxon>Euheterodonta</taxon>
        <taxon>Imparidentia</taxon>
        <taxon>Neoheterodontei</taxon>
        <taxon>Myida</taxon>
        <taxon>Myoidea</taxon>
        <taxon>Myidae</taxon>
        <taxon>Mya</taxon>
    </lineage>
</organism>
<accession>A0ABY7FJ68</accession>
<dbReference type="PANTHER" id="PTHR46880:SF5">
    <property type="entry name" value="DUF4371 DOMAIN-CONTAINING PROTEIN"/>
    <property type="match status" value="1"/>
</dbReference>
<feature type="non-terminal residue" evidence="1">
    <location>
        <position position="1"/>
    </location>
</feature>
<protein>
    <submittedName>
        <fullName evidence="1">ZN862-like protein</fullName>
    </submittedName>
</protein>
<sequence>HVVSQDHKHAVSNPSDRSNFEEAVLCADSKGESAIMLVMKVVYWLAKECIPLSKYGSLMQLLKFLGTPNMAALKVGKNIDYTSYTTACDILSALSDFIDSGVTEKLQQSPTINIMTDESTDIVVHHKLCISARVVDPINLTPSTLFLTDLRITSATGEGIFNAIKEHLAGRNIALARVSGLGTDGASVMTGKKKGLTGRFLEHNPHLLNTHCSAHRLALCSEQAAEKIPAMKYYQQILESIFYYFKKSPDRCDKMQAVQKLLNDPCLKYREVHQVSWLSFYEALDAIFKTMDSLLTFSQPVLMTKRWASRRNLAMTFSCTQPIP</sequence>
<dbReference type="InterPro" id="IPR012337">
    <property type="entry name" value="RNaseH-like_sf"/>
</dbReference>
<keyword evidence="2" id="KW-1185">Reference proteome</keyword>
<gene>
    <name evidence="1" type="ORF">MAR_015348</name>
</gene>
<evidence type="ECO:0000313" key="1">
    <source>
        <dbReference type="EMBL" id="WAR21374.1"/>
    </source>
</evidence>
<dbReference type="Proteomes" id="UP001164746">
    <property type="component" value="Chromosome 12"/>
</dbReference>
<dbReference type="EMBL" id="CP111023">
    <property type="protein sequence ID" value="WAR21374.1"/>
    <property type="molecule type" value="Genomic_DNA"/>
</dbReference>
<evidence type="ECO:0000313" key="2">
    <source>
        <dbReference type="Proteomes" id="UP001164746"/>
    </source>
</evidence>
<proteinExistence type="predicted"/>
<dbReference type="SUPFAM" id="SSF53098">
    <property type="entry name" value="Ribonuclease H-like"/>
    <property type="match status" value="1"/>
</dbReference>